<feature type="signal peptide" evidence="1">
    <location>
        <begin position="1"/>
        <end position="22"/>
    </location>
</feature>
<sequence>MKLQLALGAAVLALMLPGKALADCDITDALLKQAYPDAQQSDNGLLVKGGAYDRAINPDDVVCKAWPYRPELMLAAVPLIEAEPPTEGENKGDVEIIIADVATGKPVARRLEKGMAFSDAIRFGSMSLDTARYDVGDGLRAFGLRTSQSGSSRLNPYGEQALWMYVFDKGRIERVLDGLIVERSNGENNGECEGESTTLTRTVKLGPKAGAGYRDLAVEQSLTRETWKTVAGECRADKRPGKPAGFKLVYDNGHYRPVGGVKPRSEDGDIEKDLFSLIETGKQP</sequence>
<feature type="chain" id="PRO_5015413569" evidence="1">
    <location>
        <begin position="23"/>
        <end position="284"/>
    </location>
</feature>
<name>A0A2S9QD91_9HYPH</name>
<evidence type="ECO:0000313" key="3">
    <source>
        <dbReference type="Proteomes" id="UP000237682"/>
    </source>
</evidence>
<evidence type="ECO:0000313" key="2">
    <source>
        <dbReference type="EMBL" id="PRH87295.1"/>
    </source>
</evidence>
<gene>
    <name evidence="2" type="ORF">C5L14_11745</name>
</gene>
<dbReference type="Proteomes" id="UP000237682">
    <property type="component" value="Unassembled WGS sequence"/>
</dbReference>
<evidence type="ECO:0000256" key="1">
    <source>
        <dbReference type="SAM" id="SignalP"/>
    </source>
</evidence>
<dbReference type="RefSeq" id="WP_105862231.1">
    <property type="nucleotide sequence ID" value="NZ_PUEJ01000004.1"/>
</dbReference>
<dbReference type="AlphaFoldDB" id="A0A2S9QD91"/>
<keyword evidence="1" id="KW-0732">Signal</keyword>
<keyword evidence="3" id="KW-1185">Reference proteome</keyword>
<protein>
    <submittedName>
        <fullName evidence="2">Uncharacterized protein</fullName>
    </submittedName>
</protein>
<proteinExistence type="predicted"/>
<comment type="caution">
    <text evidence="2">The sequence shown here is derived from an EMBL/GenBank/DDBJ whole genome shotgun (WGS) entry which is preliminary data.</text>
</comment>
<organism evidence="2 3">
    <name type="scientific">Labrys okinawensis</name>
    <dbReference type="NCBI Taxonomy" id="346911"/>
    <lineage>
        <taxon>Bacteria</taxon>
        <taxon>Pseudomonadati</taxon>
        <taxon>Pseudomonadota</taxon>
        <taxon>Alphaproteobacteria</taxon>
        <taxon>Hyphomicrobiales</taxon>
        <taxon>Xanthobacteraceae</taxon>
        <taxon>Labrys</taxon>
    </lineage>
</organism>
<dbReference type="OrthoDB" id="7202514at2"/>
<reference evidence="2 3" key="1">
    <citation type="submission" date="2018-02" db="EMBL/GenBank/DDBJ databases">
        <title>Whole genome sequencing of endophytic bacterium.</title>
        <authorList>
            <person name="Eedara R."/>
            <person name="Podile A.R."/>
        </authorList>
    </citation>
    <scope>NUCLEOTIDE SEQUENCE [LARGE SCALE GENOMIC DNA]</scope>
    <source>
        <strain evidence="2 3">RP1T</strain>
    </source>
</reference>
<dbReference type="EMBL" id="PUEJ01000004">
    <property type="protein sequence ID" value="PRH87295.1"/>
    <property type="molecule type" value="Genomic_DNA"/>
</dbReference>
<accession>A0A2S9QD91</accession>